<evidence type="ECO:0000256" key="6">
    <source>
        <dbReference type="ARBA" id="ARBA00022833"/>
    </source>
</evidence>
<dbReference type="GO" id="GO:0003677">
    <property type="term" value="F:DNA binding"/>
    <property type="evidence" value="ECO:0007669"/>
    <property type="project" value="UniProtKB-KW"/>
</dbReference>
<reference evidence="14 15" key="1">
    <citation type="submission" date="2024-09" db="EMBL/GenBank/DDBJ databases">
        <title>A chromosome-level genome assembly of Gray's grenadier anchovy, Coilia grayii.</title>
        <authorList>
            <person name="Fu Z."/>
        </authorList>
    </citation>
    <scope>NUCLEOTIDE SEQUENCE [LARGE SCALE GENOMIC DNA]</scope>
    <source>
        <strain evidence="14">G4</strain>
        <tissue evidence="14">Muscle</tissue>
    </source>
</reference>
<organism evidence="14 15">
    <name type="scientific">Coilia grayii</name>
    <name type="common">Gray's grenadier anchovy</name>
    <dbReference type="NCBI Taxonomy" id="363190"/>
    <lineage>
        <taxon>Eukaryota</taxon>
        <taxon>Metazoa</taxon>
        <taxon>Chordata</taxon>
        <taxon>Craniata</taxon>
        <taxon>Vertebrata</taxon>
        <taxon>Euteleostomi</taxon>
        <taxon>Actinopterygii</taxon>
        <taxon>Neopterygii</taxon>
        <taxon>Teleostei</taxon>
        <taxon>Clupei</taxon>
        <taxon>Clupeiformes</taxon>
        <taxon>Clupeoidei</taxon>
        <taxon>Engraulidae</taxon>
        <taxon>Coilinae</taxon>
        <taxon>Coilia</taxon>
    </lineage>
</organism>
<evidence type="ECO:0000256" key="12">
    <source>
        <dbReference type="SAM" id="MobiDB-lite"/>
    </source>
</evidence>
<feature type="region of interest" description="Disordered" evidence="12">
    <location>
        <begin position="601"/>
        <end position="631"/>
    </location>
</feature>
<keyword evidence="3" id="KW-0479">Metal-binding</keyword>
<dbReference type="SUPFAM" id="SSF57667">
    <property type="entry name" value="beta-beta-alpha zinc fingers"/>
    <property type="match status" value="7"/>
</dbReference>
<feature type="domain" description="C2H2-type" evidence="13">
    <location>
        <begin position="281"/>
        <end position="308"/>
    </location>
</feature>
<evidence type="ECO:0000313" key="14">
    <source>
        <dbReference type="EMBL" id="KAL2103847.1"/>
    </source>
</evidence>
<keyword evidence="8" id="KW-0238">DNA-binding</keyword>
<gene>
    <name evidence="14" type="ORF">ACEWY4_000715</name>
</gene>
<keyword evidence="4" id="KW-0677">Repeat</keyword>
<feature type="domain" description="C2H2-type" evidence="13">
    <location>
        <begin position="224"/>
        <end position="251"/>
    </location>
</feature>
<dbReference type="GO" id="GO:0008270">
    <property type="term" value="F:zinc ion binding"/>
    <property type="evidence" value="ECO:0007669"/>
    <property type="project" value="UniProtKB-KW"/>
</dbReference>
<dbReference type="PANTHER" id="PTHR24379">
    <property type="entry name" value="KRAB AND ZINC FINGER DOMAIN-CONTAINING"/>
    <property type="match status" value="1"/>
</dbReference>
<evidence type="ECO:0000313" key="15">
    <source>
        <dbReference type="Proteomes" id="UP001591681"/>
    </source>
</evidence>
<evidence type="ECO:0000256" key="9">
    <source>
        <dbReference type="ARBA" id="ARBA00023163"/>
    </source>
</evidence>
<dbReference type="AlphaFoldDB" id="A0ABD1KXH0"/>
<comment type="caution">
    <text evidence="14">The sequence shown here is derived from an EMBL/GenBank/DDBJ whole genome shotgun (WGS) entry which is preliminary data.</text>
</comment>
<proteinExistence type="inferred from homology"/>
<keyword evidence="5 11" id="KW-0863">Zinc-finger</keyword>
<protein>
    <recommendedName>
        <fullName evidence="13">C2H2-type domain-containing protein</fullName>
    </recommendedName>
</protein>
<feature type="region of interest" description="Disordered" evidence="12">
    <location>
        <begin position="669"/>
        <end position="700"/>
    </location>
</feature>
<keyword evidence="6" id="KW-0862">Zinc</keyword>
<dbReference type="PROSITE" id="PS50157">
    <property type="entry name" value="ZINC_FINGER_C2H2_2"/>
    <property type="match status" value="9"/>
</dbReference>
<sequence>MASFNVNGEGGHVLNVLADVSPDIHICGFCKQQYNNFEVFLAHKQNGCQISSSNISAPSTVTSLTESGAEFVFEEAFQACVAKVTKKPLTKAQKSPSKRIKPTGPTVRRSCCFSGCTFKTQYGQKDMERHLKTHTGEKPFECELCHKRFSRRDKLNMHSRSHTGERPHKCKYCAYAAADSSSLKKHLRIHYDERPFKCQICPYASRNSSQLTVHLRSHTGDCPFQCNQCNAKFKINSDLKRHIRVHSGEKPYKCDFCDYRCAMKGNLKSHVQIKHASHNSFRCPDCDFQCANKSALRQHCRAHQPALPMQCPKCSYSCASKGALRIHERVHSDERPFKCEHCNFASKQRSNLLIHRKKCHADKPEKAAEKRAGAGAGRGANGETAGDAAPPSKPVSSRYRARLEATRAFRCNVCDASFVREDSLRSHRRQHQNLPHSGFLQLPTPSSSSSTGPAAIAIPNPALQQSSSTTTTTSGACTSSVAQAQDGTLLSPYAGAQLKIIVTPQLGQEGSEGLLSPVQVSLLPVPGMQTPAEGALEQQQTVLLTHISPSGAGASGLPQTLGADGSQTFITTCSDLDGLTALIQEGGTEVTEVTVVTDSTETHGMAPPTECSLGPPLEVVGETPPQEDTKPSEAVLLGNEEAPCEDASSLMMSNISVGPHGTLLLHNMPLSLGPTDRPPPLEPLSPHSIFSDAHPVDPED</sequence>
<feature type="domain" description="C2H2-type" evidence="13">
    <location>
        <begin position="309"/>
        <end position="336"/>
    </location>
</feature>
<dbReference type="FunFam" id="3.30.160.60:FF:000669">
    <property type="entry name" value="zinc finger protein 64 isoform X1"/>
    <property type="match status" value="1"/>
</dbReference>
<keyword evidence="15" id="KW-1185">Reference proteome</keyword>
<keyword evidence="7" id="KW-0805">Transcription regulation</keyword>
<dbReference type="FunFam" id="3.30.160.60:FF:000660">
    <property type="entry name" value="zinc finger protein 64 isoform X1"/>
    <property type="match status" value="1"/>
</dbReference>
<dbReference type="FunFam" id="3.30.160.60:FF:000412">
    <property type="entry name" value="zinc finger protein 64 isoform X1"/>
    <property type="match status" value="1"/>
</dbReference>
<feature type="domain" description="C2H2-type" evidence="13">
    <location>
        <begin position="252"/>
        <end position="280"/>
    </location>
</feature>
<evidence type="ECO:0000259" key="13">
    <source>
        <dbReference type="PROSITE" id="PS50157"/>
    </source>
</evidence>
<dbReference type="SMART" id="SM00355">
    <property type="entry name" value="ZnF_C2H2"/>
    <property type="match status" value="11"/>
</dbReference>
<feature type="domain" description="C2H2-type" evidence="13">
    <location>
        <begin position="140"/>
        <end position="167"/>
    </location>
</feature>
<accession>A0ABD1KXH0</accession>
<dbReference type="Pfam" id="PF13912">
    <property type="entry name" value="zf-C2H2_6"/>
    <property type="match status" value="2"/>
</dbReference>
<name>A0ABD1KXH0_9TELE</name>
<keyword evidence="9" id="KW-0804">Transcription</keyword>
<dbReference type="GO" id="GO:0005634">
    <property type="term" value="C:nucleus"/>
    <property type="evidence" value="ECO:0007669"/>
    <property type="project" value="UniProtKB-SubCell"/>
</dbReference>
<dbReference type="EMBL" id="JBHFQA010000001">
    <property type="protein sequence ID" value="KAL2103847.1"/>
    <property type="molecule type" value="Genomic_DNA"/>
</dbReference>
<evidence type="ECO:0000256" key="2">
    <source>
        <dbReference type="ARBA" id="ARBA00006991"/>
    </source>
</evidence>
<dbReference type="FunFam" id="3.30.160.60:FF:000578">
    <property type="entry name" value="zinc finger protein 64 isoform X1"/>
    <property type="match status" value="1"/>
</dbReference>
<evidence type="ECO:0000256" key="11">
    <source>
        <dbReference type="PROSITE-ProRule" id="PRU00042"/>
    </source>
</evidence>
<evidence type="ECO:0000256" key="10">
    <source>
        <dbReference type="ARBA" id="ARBA00023242"/>
    </source>
</evidence>
<evidence type="ECO:0000256" key="5">
    <source>
        <dbReference type="ARBA" id="ARBA00022771"/>
    </source>
</evidence>
<feature type="region of interest" description="Disordered" evidence="12">
    <location>
        <begin position="427"/>
        <end position="456"/>
    </location>
</feature>
<dbReference type="FunFam" id="3.30.160.60:FF:000223">
    <property type="entry name" value="zinc finger protein 64 isoform X1"/>
    <property type="match status" value="1"/>
</dbReference>
<dbReference type="FunFam" id="3.30.160.60:FF:000839">
    <property type="entry name" value="Zinc finger protein 691"/>
    <property type="match status" value="1"/>
</dbReference>
<feature type="domain" description="C2H2-type" evidence="13">
    <location>
        <begin position="337"/>
        <end position="365"/>
    </location>
</feature>
<dbReference type="InterPro" id="IPR036236">
    <property type="entry name" value="Znf_C2H2_sf"/>
</dbReference>
<evidence type="ECO:0000256" key="8">
    <source>
        <dbReference type="ARBA" id="ARBA00023125"/>
    </source>
</evidence>
<feature type="domain" description="C2H2-type" evidence="13">
    <location>
        <begin position="168"/>
        <end position="195"/>
    </location>
</feature>
<evidence type="ECO:0000256" key="3">
    <source>
        <dbReference type="ARBA" id="ARBA00022723"/>
    </source>
</evidence>
<dbReference type="InterPro" id="IPR013087">
    <property type="entry name" value="Znf_C2H2_type"/>
</dbReference>
<dbReference type="Pfam" id="PF00096">
    <property type="entry name" value="zf-C2H2"/>
    <property type="match status" value="3"/>
</dbReference>
<feature type="domain" description="C2H2-type" evidence="13">
    <location>
        <begin position="409"/>
        <end position="436"/>
    </location>
</feature>
<feature type="region of interest" description="Disordered" evidence="12">
    <location>
        <begin position="360"/>
        <end position="396"/>
    </location>
</feature>
<comment type="similarity">
    <text evidence="2">Belongs to the krueppel C2H2-type zinc-finger protein family.</text>
</comment>
<dbReference type="PANTHER" id="PTHR24379:SF121">
    <property type="entry name" value="C2H2-TYPE DOMAIN-CONTAINING PROTEIN"/>
    <property type="match status" value="1"/>
</dbReference>
<keyword evidence="10" id="KW-0539">Nucleus</keyword>
<dbReference type="Gene3D" id="3.30.160.60">
    <property type="entry name" value="Classic Zinc Finger"/>
    <property type="match status" value="8"/>
</dbReference>
<feature type="compositionally biased region" description="Basic and acidic residues" evidence="12">
    <location>
        <begin position="361"/>
        <end position="372"/>
    </location>
</feature>
<evidence type="ECO:0000256" key="4">
    <source>
        <dbReference type="ARBA" id="ARBA00022737"/>
    </source>
</evidence>
<comment type="subcellular location">
    <subcellularLocation>
        <location evidence="1">Nucleus</location>
    </subcellularLocation>
</comment>
<feature type="domain" description="C2H2-type" evidence="13">
    <location>
        <begin position="196"/>
        <end position="223"/>
    </location>
</feature>
<evidence type="ECO:0000256" key="1">
    <source>
        <dbReference type="ARBA" id="ARBA00004123"/>
    </source>
</evidence>
<evidence type="ECO:0000256" key="7">
    <source>
        <dbReference type="ARBA" id="ARBA00023015"/>
    </source>
</evidence>
<dbReference type="Proteomes" id="UP001591681">
    <property type="component" value="Unassembled WGS sequence"/>
</dbReference>
<dbReference type="PROSITE" id="PS00028">
    <property type="entry name" value="ZINC_FINGER_C2H2_1"/>
    <property type="match status" value="6"/>
</dbReference>